<dbReference type="GO" id="GO:0006508">
    <property type="term" value="P:proteolysis"/>
    <property type="evidence" value="ECO:0007669"/>
    <property type="project" value="UniProtKB-KW"/>
</dbReference>
<dbReference type="Pfam" id="PF05195">
    <property type="entry name" value="AMP_N"/>
    <property type="match status" value="1"/>
</dbReference>
<dbReference type="RefSeq" id="WP_092747579.1">
    <property type="nucleotide sequence ID" value="NZ_FMYL01000004.1"/>
</dbReference>
<dbReference type="InterPro" id="IPR007865">
    <property type="entry name" value="Aminopep_P_N"/>
</dbReference>
<dbReference type="PANTHER" id="PTHR43226">
    <property type="entry name" value="XAA-PRO AMINOPEPTIDASE 3"/>
    <property type="match status" value="1"/>
</dbReference>
<keyword evidence="15" id="KW-0031">Aminopeptidase</keyword>
<evidence type="ECO:0000256" key="13">
    <source>
        <dbReference type="RuleBase" id="RU000590"/>
    </source>
</evidence>
<dbReference type="InterPro" id="IPR000994">
    <property type="entry name" value="Pept_M24"/>
</dbReference>
<reference evidence="16" key="1">
    <citation type="submission" date="2016-09" db="EMBL/GenBank/DDBJ databases">
        <authorList>
            <person name="Varghese N."/>
            <person name="Submissions S."/>
        </authorList>
    </citation>
    <scope>NUCLEOTIDE SEQUENCE [LARGE SCALE GENOMIC DNA]</scope>
    <source>
        <strain evidence="16">ANC 4422</strain>
    </source>
</reference>
<dbReference type="EMBL" id="FMYL01000004">
    <property type="protein sequence ID" value="SDB90745.1"/>
    <property type="molecule type" value="Genomic_DNA"/>
</dbReference>
<dbReference type="STRING" id="1219383.SAMN05421733_104180"/>
<evidence type="ECO:0000256" key="4">
    <source>
        <dbReference type="ARBA" id="ARBA00012574"/>
    </source>
</evidence>
<keyword evidence="6 13" id="KW-0479">Metal-binding</keyword>
<dbReference type="AlphaFoldDB" id="A0A1G6H9Y1"/>
<keyword evidence="7" id="KW-0378">Hydrolase</keyword>
<dbReference type="PROSITE" id="PS00491">
    <property type="entry name" value="PROLINE_PEPTIDASE"/>
    <property type="match status" value="1"/>
</dbReference>
<keyword evidence="9" id="KW-0464">Manganese</keyword>
<evidence type="ECO:0000256" key="12">
    <source>
        <dbReference type="ARBA" id="ARBA00081411"/>
    </source>
</evidence>
<dbReference type="InterPro" id="IPR052433">
    <property type="entry name" value="X-Pro_dipept-like"/>
</dbReference>
<dbReference type="OrthoDB" id="9806388at2"/>
<dbReference type="Pfam" id="PF00557">
    <property type="entry name" value="Peptidase_M24"/>
    <property type="match status" value="1"/>
</dbReference>
<dbReference type="InterPro" id="IPR036005">
    <property type="entry name" value="Creatinase/aminopeptidase-like"/>
</dbReference>
<dbReference type="InterPro" id="IPR001131">
    <property type="entry name" value="Peptidase_M24B_aminopep-P_CS"/>
</dbReference>
<evidence type="ECO:0000256" key="8">
    <source>
        <dbReference type="ARBA" id="ARBA00023049"/>
    </source>
</evidence>
<evidence type="ECO:0000256" key="11">
    <source>
        <dbReference type="ARBA" id="ARBA00075356"/>
    </source>
</evidence>
<comment type="catalytic activity">
    <reaction evidence="1">
        <text>Release of any N-terminal amino acid, including proline, that is linked to proline, even from a dipeptide or tripeptide.</text>
        <dbReference type="EC" id="3.4.11.9"/>
    </reaction>
</comment>
<dbReference type="Proteomes" id="UP000242501">
    <property type="component" value="Unassembled WGS sequence"/>
</dbReference>
<dbReference type="PANTHER" id="PTHR43226:SF4">
    <property type="entry name" value="XAA-PRO AMINOPEPTIDASE 3"/>
    <property type="match status" value="1"/>
</dbReference>
<evidence type="ECO:0000256" key="6">
    <source>
        <dbReference type="ARBA" id="ARBA00022723"/>
    </source>
</evidence>
<evidence type="ECO:0000259" key="14">
    <source>
        <dbReference type="SMART" id="SM01011"/>
    </source>
</evidence>
<evidence type="ECO:0000256" key="2">
    <source>
        <dbReference type="ARBA" id="ARBA00001936"/>
    </source>
</evidence>
<evidence type="ECO:0000256" key="9">
    <source>
        <dbReference type="ARBA" id="ARBA00023211"/>
    </source>
</evidence>
<dbReference type="CDD" id="cd01087">
    <property type="entry name" value="Prolidase"/>
    <property type="match status" value="1"/>
</dbReference>
<dbReference type="GO" id="GO:0030145">
    <property type="term" value="F:manganese ion binding"/>
    <property type="evidence" value="ECO:0007669"/>
    <property type="project" value="InterPro"/>
</dbReference>
<name>A0A1G6H9Y1_9GAMM</name>
<evidence type="ECO:0000256" key="10">
    <source>
        <dbReference type="ARBA" id="ARBA00069363"/>
    </source>
</evidence>
<sequence>MITKVVAAQEFKARRNTLAQQLSPNSIALVSTSAVRYRNSDVEYPYRADSYFHYLTGFNEPEAILLIETFEPDQPYDYTLFCRERNHDEEIWNGYRAGLEGAVQKYFADQSYLIDNFDEQCGARLLGKSNIYLYLGHDDAFEQRVLDILQQASGESSVTPLPLNPILDEMRLFKSKFEIECMKKAAAITAKAHTHAMQAAYNGVMEYELAAELHYQFNKNGCEPAYGTIVAGGKNACVLHYVENKQPIATNDLVLIDAGCEYQYYASDISRTFPVSGQFSAEQRALYQLVLDAEYAAIDAVQVGASFIAPHDATVQILTRGLVELGLLKGNVDELIQSQAYTKFYMHGTSHWLGLDVHDVGAYKIDGAYRNFEAGMVLTIEPGLYIAKDEPSVAEKWRGIGIRIEDNIFVTVDGPEVLTAAVVKDIDAIESLMKNKNT</sequence>
<comment type="similarity">
    <text evidence="3 13">Belongs to the peptidase M24B family.</text>
</comment>
<evidence type="ECO:0000313" key="15">
    <source>
        <dbReference type="EMBL" id="SDB90745.1"/>
    </source>
</evidence>
<dbReference type="GO" id="GO:0005829">
    <property type="term" value="C:cytosol"/>
    <property type="evidence" value="ECO:0007669"/>
    <property type="project" value="TreeGrafter"/>
</dbReference>
<proteinExistence type="inferred from homology"/>
<evidence type="ECO:0000313" key="16">
    <source>
        <dbReference type="Proteomes" id="UP000242501"/>
    </source>
</evidence>
<dbReference type="SUPFAM" id="SSF53092">
    <property type="entry name" value="Creatinase/prolidase N-terminal domain"/>
    <property type="match status" value="1"/>
</dbReference>
<dbReference type="FunFam" id="3.90.230.10:FF:000002">
    <property type="entry name" value="Xaa-Pro aminopeptidase 3"/>
    <property type="match status" value="1"/>
</dbReference>
<feature type="domain" description="Aminopeptidase P N-terminal" evidence="14">
    <location>
        <begin position="6"/>
        <end position="142"/>
    </location>
</feature>
<keyword evidence="16" id="KW-1185">Reference proteome</keyword>
<evidence type="ECO:0000256" key="3">
    <source>
        <dbReference type="ARBA" id="ARBA00008766"/>
    </source>
</evidence>
<gene>
    <name evidence="15" type="ORF">SAMN05421733_104180</name>
</gene>
<dbReference type="SMART" id="SM01011">
    <property type="entry name" value="AMP_N"/>
    <property type="match status" value="1"/>
</dbReference>
<organism evidence="15 16">
    <name type="scientific">Acinetobacter boissieri</name>
    <dbReference type="NCBI Taxonomy" id="1219383"/>
    <lineage>
        <taxon>Bacteria</taxon>
        <taxon>Pseudomonadati</taxon>
        <taxon>Pseudomonadota</taxon>
        <taxon>Gammaproteobacteria</taxon>
        <taxon>Moraxellales</taxon>
        <taxon>Moraxellaceae</taxon>
        <taxon>Acinetobacter</taxon>
    </lineage>
</organism>
<accession>A0A1G6H9Y1</accession>
<dbReference type="InterPro" id="IPR029149">
    <property type="entry name" value="Creatin/AminoP/Spt16_N"/>
</dbReference>
<dbReference type="Gene3D" id="3.40.350.10">
    <property type="entry name" value="Creatinase/prolidase N-terminal domain"/>
    <property type="match status" value="1"/>
</dbReference>
<comment type="cofactor">
    <cofactor evidence="2">
        <name>Mn(2+)</name>
        <dbReference type="ChEBI" id="CHEBI:29035"/>
    </cofactor>
</comment>
<protein>
    <recommendedName>
        <fullName evidence="10">Xaa-Pro aminopeptidase</fullName>
        <ecNumber evidence="4">3.4.11.9</ecNumber>
    </recommendedName>
    <alternativeName>
        <fullName evidence="11">Aminopeptidase P II</fullName>
    </alternativeName>
    <alternativeName>
        <fullName evidence="12">X-Pro aminopeptidase</fullName>
    </alternativeName>
</protein>
<keyword evidence="8" id="KW-0482">Metalloprotease</keyword>
<dbReference type="Gene3D" id="3.90.230.10">
    <property type="entry name" value="Creatinase/methionine aminopeptidase superfamily"/>
    <property type="match status" value="1"/>
</dbReference>
<dbReference type="EC" id="3.4.11.9" evidence="4"/>
<evidence type="ECO:0000256" key="1">
    <source>
        <dbReference type="ARBA" id="ARBA00001424"/>
    </source>
</evidence>
<evidence type="ECO:0000256" key="5">
    <source>
        <dbReference type="ARBA" id="ARBA00022670"/>
    </source>
</evidence>
<dbReference type="SUPFAM" id="SSF55920">
    <property type="entry name" value="Creatinase/aminopeptidase"/>
    <property type="match status" value="1"/>
</dbReference>
<dbReference type="GO" id="GO:0070006">
    <property type="term" value="F:metalloaminopeptidase activity"/>
    <property type="evidence" value="ECO:0007669"/>
    <property type="project" value="InterPro"/>
</dbReference>
<keyword evidence="5" id="KW-0645">Protease</keyword>
<evidence type="ECO:0000256" key="7">
    <source>
        <dbReference type="ARBA" id="ARBA00022801"/>
    </source>
</evidence>